<organism evidence="2 3">
    <name type="scientific">Sinomonas terrae</name>
    <dbReference type="NCBI Taxonomy" id="2908838"/>
    <lineage>
        <taxon>Bacteria</taxon>
        <taxon>Bacillati</taxon>
        <taxon>Actinomycetota</taxon>
        <taxon>Actinomycetes</taxon>
        <taxon>Micrococcales</taxon>
        <taxon>Micrococcaceae</taxon>
        <taxon>Sinomonas</taxon>
    </lineage>
</organism>
<name>A0ABS9U2M3_9MICC</name>
<keyword evidence="2" id="KW-0413">Isomerase</keyword>
<dbReference type="InterPro" id="IPR024344">
    <property type="entry name" value="MDMPI_metal-binding"/>
</dbReference>
<proteinExistence type="predicted"/>
<dbReference type="RefSeq" id="WP_241054376.1">
    <property type="nucleotide sequence ID" value="NZ_JAKZBV010000001.1"/>
</dbReference>
<protein>
    <submittedName>
        <fullName evidence="2">Maleylpyruvate isomerase family mycothiol-dependent enzyme</fullName>
    </submittedName>
</protein>
<comment type="caution">
    <text evidence="2">The sequence shown here is derived from an EMBL/GenBank/DDBJ whole genome shotgun (WGS) entry which is preliminary data.</text>
</comment>
<keyword evidence="3" id="KW-1185">Reference proteome</keyword>
<gene>
    <name evidence="2" type="ORF">L0M17_12850</name>
</gene>
<dbReference type="NCBIfam" id="TIGR03083">
    <property type="entry name" value="maleylpyruvate isomerase family mycothiol-dependent enzyme"/>
    <property type="match status" value="1"/>
</dbReference>
<dbReference type="Pfam" id="PF11716">
    <property type="entry name" value="MDMPI_N"/>
    <property type="match status" value="1"/>
</dbReference>
<dbReference type="SUPFAM" id="SSF55718">
    <property type="entry name" value="SCP-like"/>
    <property type="match status" value="1"/>
</dbReference>
<reference evidence="2 3" key="1">
    <citation type="submission" date="2022-03" db="EMBL/GenBank/DDBJ databases">
        <title>Sinomonas sp. isolated from a soil.</title>
        <authorList>
            <person name="Han J."/>
            <person name="Kim D.-U."/>
        </authorList>
    </citation>
    <scope>NUCLEOTIDE SEQUENCE [LARGE SCALE GENOMIC DNA]</scope>
    <source>
        <strain evidence="2 3">5-5</strain>
    </source>
</reference>
<dbReference type="EMBL" id="JAKZBV010000001">
    <property type="protein sequence ID" value="MCH6470850.1"/>
    <property type="molecule type" value="Genomic_DNA"/>
</dbReference>
<dbReference type="InterPro" id="IPR034660">
    <property type="entry name" value="DinB/YfiT-like"/>
</dbReference>
<dbReference type="Proteomes" id="UP001202922">
    <property type="component" value="Unassembled WGS sequence"/>
</dbReference>
<dbReference type="InterPro" id="IPR036527">
    <property type="entry name" value="SCP2_sterol-bd_dom_sf"/>
</dbReference>
<dbReference type="Gene3D" id="1.20.120.450">
    <property type="entry name" value="dinb family like domain"/>
    <property type="match status" value="1"/>
</dbReference>
<sequence>MGTEAAALTDEHLLAEIRSAAAGIRHELERLTDESARQPSELPGWTRGHVLAHIQGISAAVGRQVEYARRGEQVELYDGGQLARDQAIEDGAHATADECRERVGAALDGVLDEFAALKPGEWDARVRFRNGVVRDAAFALWRELVIHHTDLGTGCSQQEWSSDFCHHLLGFLEPRVPQGETFYLRPHHGEEIRLGDGSDGVIVEGRLQDLAAWLAGREVGRGSVRAEHAGEAVSLPAIGPWPSALAVK</sequence>
<dbReference type="GO" id="GO:0016853">
    <property type="term" value="F:isomerase activity"/>
    <property type="evidence" value="ECO:0007669"/>
    <property type="project" value="UniProtKB-KW"/>
</dbReference>
<feature type="domain" description="Mycothiol-dependent maleylpyruvate isomerase metal-binding" evidence="1">
    <location>
        <begin position="18"/>
        <end position="151"/>
    </location>
</feature>
<evidence type="ECO:0000313" key="2">
    <source>
        <dbReference type="EMBL" id="MCH6470850.1"/>
    </source>
</evidence>
<evidence type="ECO:0000313" key="3">
    <source>
        <dbReference type="Proteomes" id="UP001202922"/>
    </source>
</evidence>
<dbReference type="SUPFAM" id="SSF109854">
    <property type="entry name" value="DinB/YfiT-like putative metalloenzymes"/>
    <property type="match status" value="1"/>
</dbReference>
<dbReference type="InterPro" id="IPR017517">
    <property type="entry name" value="Maleyloyr_isom"/>
</dbReference>
<evidence type="ECO:0000259" key="1">
    <source>
        <dbReference type="Pfam" id="PF11716"/>
    </source>
</evidence>
<accession>A0ABS9U2M3</accession>